<name>A0A5B7EPB2_PORTR</name>
<sequence>MISYERKITRICLEENVELLHGYHSCWGTGARESPGESGERDWAVRRESRVREGLRPMRGAYEVLGGATASALQPPVTRQHRQ</sequence>
<dbReference type="Proteomes" id="UP000324222">
    <property type="component" value="Unassembled WGS sequence"/>
</dbReference>
<dbReference type="AlphaFoldDB" id="A0A5B7EPB2"/>
<dbReference type="EMBL" id="VSRR010003541">
    <property type="protein sequence ID" value="MPC36530.1"/>
    <property type="molecule type" value="Genomic_DNA"/>
</dbReference>
<proteinExistence type="predicted"/>
<evidence type="ECO:0000313" key="2">
    <source>
        <dbReference type="Proteomes" id="UP000324222"/>
    </source>
</evidence>
<keyword evidence="2" id="KW-1185">Reference proteome</keyword>
<comment type="caution">
    <text evidence="1">The sequence shown here is derived from an EMBL/GenBank/DDBJ whole genome shotgun (WGS) entry which is preliminary data.</text>
</comment>
<gene>
    <name evidence="1" type="ORF">E2C01_029992</name>
</gene>
<protein>
    <submittedName>
        <fullName evidence="1">Uncharacterized protein</fullName>
    </submittedName>
</protein>
<accession>A0A5B7EPB2</accession>
<evidence type="ECO:0000313" key="1">
    <source>
        <dbReference type="EMBL" id="MPC36530.1"/>
    </source>
</evidence>
<reference evidence="1 2" key="1">
    <citation type="submission" date="2019-05" db="EMBL/GenBank/DDBJ databases">
        <title>Another draft genome of Portunus trituberculatus and its Hox gene families provides insights of decapod evolution.</title>
        <authorList>
            <person name="Jeong J.-H."/>
            <person name="Song I."/>
            <person name="Kim S."/>
            <person name="Choi T."/>
            <person name="Kim D."/>
            <person name="Ryu S."/>
            <person name="Kim W."/>
        </authorList>
    </citation>
    <scope>NUCLEOTIDE SEQUENCE [LARGE SCALE GENOMIC DNA]</scope>
    <source>
        <tissue evidence="1">Muscle</tissue>
    </source>
</reference>
<organism evidence="1 2">
    <name type="scientific">Portunus trituberculatus</name>
    <name type="common">Swimming crab</name>
    <name type="synonym">Neptunus trituberculatus</name>
    <dbReference type="NCBI Taxonomy" id="210409"/>
    <lineage>
        <taxon>Eukaryota</taxon>
        <taxon>Metazoa</taxon>
        <taxon>Ecdysozoa</taxon>
        <taxon>Arthropoda</taxon>
        <taxon>Crustacea</taxon>
        <taxon>Multicrustacea</taxon>
        <taxon>Malacostraca</taxon>
        <taxon>Eumalacostraca</taxon>
        <taxon>Eucarida</taxon>
        <taxon>Decapoda</taxon>
        <taxon>Pleocyemata</taxon>
        <taxon>Brachyura</taxon>
        <taxon>Eubrachyura</taxon>
        <taxon>Portunoidea</taxon>
        <taxon>Portunidae</taxon>
        <taxon>Portuninae</taxon>
        <taxon>Portunus</taxon>
    </lineage>
</organism>